<feature type="chain" id="PRO_5036834191" evidence="3">
    <location>
        <begin position="17"/>
        <end position="382"/>
    </location>
</feature>
<dbReference type="CDD" id="cd09120">
    <property type="entry name" value="PLDc_DNaseII_1"/>
    <property type="match status" value="1"/>
</dbReference>
<dbReference type="InterPro" id="IPR004947">
    <property type="entry name" value="DNase_II"/>
</dbReference>
<sequence>MFKICIFLSIFYLINAQDKTFTCRDMNNNPVDWFIFYKLGKEPWSNVPNLANGSAFMYMDVNNVNWQFPQDISMYDTNHAIYYTLKQYYDNKADKDNTFYILYNDEWPANIGNGSIWSDDSGHQKGVSLFGRGGGYWLIHSIPKFPTNDTYGFPSNAHTYGQMGICLSLPYLQGANNTVTQLSYTYPFIYEISAGQSFLNDIPRINNLINRNFVTTPATSKVTFNTVDGREFYHYAKSGPWGKDLYADFVAIDLQTDLLVESWDHNASMNINSTCGRKYDVFDAKNVSLPFNVAFSTYWDHSKYAIAYDSAAYDSAGHPFPYMCVGDINRQLHQEVRGGGTMCFLNSTVFSTFGPIISEHYGCPKAGFLQTLKQYLPKFLRF</sequence>
<keyword evidence="4" id="KW-1185">Reference proteome</keyword>
<dbReference type="GO" id="GO:0006309">
    <property type="term" value="P:apoptotic DNA fragmentation"/>
    <property type="evidence" value="ECO:0007669"/>
    <property type="project" value="TreeGrafter"/>
</dbReference>
<dbReference type="PANTHER" id="PTHR10858">
    <property type="entry name" value="DEOXYRIBONUCLEASE II"/>
    <property type="match status" value="1"/>
</dbReference>
<dbReference type="CDD" id="cd09121">
    <property type="entry name" value="PLDc_DNaseII_2"/>
    <property type="match status" value="1"/>
</dbReference>
<evidence type="ECO:0000313" key="4">
    <source>
        <dbReference type="Proteomes" id="UP000887540"/>
    </source>
</evidence>
<evidence type="ECO:0000256" key="1">
    <source>
        <dbReference type="ARBA" id="ARBA00007527"/>
    </source>
</evidence>
<protein>
    <submittedName>
        <fullName evidence="5">Deoxyribonuclease II</fullName>
    </submittedName>
</protein>
<accession>A0A914EDB9</accession>
<evidence type="ECO:0000256" key="2">
    <source>
        <dbReference type="ARBA" id="ARBA00022801"/>
    </source>
</evidence>
<name>A0A914EDB9_9BILA</name>
<proteinExistence type="inferred from homology"/>
<dbReference type="WBParaSite" id="ACRNAN_scaffold701.g30478.t1">
    <property type="protein sequence ID" value="ACRNAN_scaffold701.g30478.t1"/>
    <property type="gene ID" value="ACRNAN_scaffold701.g30478"/>
</dbReference>
<evidence type="ECO:0000313" key="5">
    <source>
        <dbReference type="WBParaSite" id="ACRNAN_scaffold701.g30478.t1"/>
    </source>
</evidence>
<dbReference type="PANTHER" id="PTHR10858:SF24">
    <property type="entry name" value="CELL DEATH-RELATED NUCLEASE 6"/>
    <property type="match status" value="1"/>
</dbReference>
<keyword evidence="3" id="KW-0732">Signal</keyword>
<organism evidence="4 5">
    <name type="scientific">Acrobeloides nanus</name>
    <dbReference type="NCBI Taxonomy" id="290746"/>
    <lineage>
        <taxon>Eukaryota</taxon>
        <taxon>Metazoa</taxon>
        <taxon>Ecdysozoa</taxon>
        <taxon>Nematoda</taxon>
        <taxon>Chromadorea</taxon>
        <taxon>Rhabditida</taxon>
        <taxon>Tylenchina</taxon>
        <taxon>Cephalobomorpha</taxon>
        <taxon>Cephaloboidea</taxon>
        <taxon>Cephalobidae</taxon>
        <taxon>Acrobeloides</taxon>
    </lineage>
</organism>
<dbReference type="Pfam" id="PF03265">
    <property type="entry name" value="DNase_II"/>
    <property type="match status" value="1"/>
</dbReference>
<dbReference type="Proteomes" id="UP000887540">
    <property type="component" value="Unplaced"/>
</dbReference>
<dbReference type="AlphaFoldDB" id="A0A914EDB9"/>
<comment type="similarity">
    <text evidence="1">Belongs to the DNase II family.</text>
</comment>
<dbReference type="GO" id="GO:0004531">
    <property type="term" value="F:deoxyribonuclease II activity"/>
    <property type="evidence" value="ECO:0007669"/>
    <property type="project" value="InterPro"/>
</dbReference>
<evidence type="ECO:0000256" key="3">
    <source>
        <dbReference type="SAM" id="SignalP"/>
    </source>
</evidence>
<reference evidence="5" key="1">
    <citation type="submission" date="2022-11" db="UniProtKB">
        <authorList>
            <consortium name="WormBaseParasite"/>
        </authorList>
    </citation>
    <scope>IDENTIFICATION</scope>
</reference>
<feature type="signal peptide" evidence="3">
    <location>
        <begin position="1"/>
        <end position="16"/>
    </location>
</feature>
<keyword evidence="2" id="KW-0378">Hydrolase</keyword>